<dbReference type="Proteomes" id="UP000515165">
    <property type="component" value="Chromosome 12"/>
</dbReference>
<gene>
    <name evidence="2" type="primary">LOC113911348</name>
</gene>
<evidence type="ECO:0000313" key="2">
    <source>
        <dbReference type="RefSeq" id="XP_035579197.1"/>
    </source>
</evidence>
<organism evidence="1 2">
    <name type="scientific">Zalophus californianus</name>
    <name type="common">California sealion</name>
    <dbReference type="NCBI Taxonomy" id="9704"/>
    <lineage>
        <taxon>Eukaryota</taxon>
        <taxon>Metazoa</taxon>
        <taxon>Chordata</taxon>
        <taxon>Craniata</taxon>
        <taxon>Vertebrata</taxon>
        <taxon>Euteleostomi</taxon>
        <taxon>Mammalia</taxon>
        <taxon>Eutheria</taxon>
        <taxon>Laurasiatheria</taxon>
        <taxon>Carnivora</taxon>
        <taxon>Caniformia</taxon>
        <taxon>Pinnipedia</taxon>
        <taxon>Otariidae</taxon>
        <taxon>Zalophus</taxon>
    </lineage>
</organism>
<sequence>MSCVECLQSTVPGALAERPWDTLRLFMALLECPHNMAAGFPQNERSKRQRQKQECLSSWTSHLVTSMVLSWSQKPALSQRGRRVHTSMNTRRDKVCLKWPLRAGLIHRIKVTAVEHRGKQQKAEVFQENCTPGQRGGSSQSGRSEDWCGYRSVLRACWRSGQSVVGVWQILAERKNGQKTKEKNLMYESENCSL</sequence>
<evidence type="ECO:0000313" key="1">
    <source>
        <dbReference type="Proteomes" id="UP000515165"/>
    </source>
</evidence>
<dbReference type="RefSeq" id="XP_035579197.1">
    <property type="nucleotide sequence ID" value="XM_035723304.1"/>
</dbReference>
<accession>A0A6P9FEY2</accession>
<reference evidence="2" key="1">
    <citation type="submission" date="2025-08" db="UniProtKB">
        <authorList>
            <consortium name="RefSeq"/>
        </authorList>
    </citation>
    <scope>IDENTIFICATION</scope>
    <source>
        <tissue evidence="2">Blood</tissue>
    </source>
</reference>
<dbReference type="AlphaFoldDB" id="A0A6P9FEY2"/>
<dbReference type="GeneID" id="113911348"/>
<protein>
    <submittedName>
        <fullName evidence="2">Uncharacterized protein LOC113911348 isoform X2</fullName>
    </submittedName>
</protein>
<name>A0A6P9FEY2_ZALCA</name>
<keyword evidence="1" id="KW-1185">Reference proteome</keyword>
<proteinExistence type="predicted"/>